<dbReference type="SUPFAM" id="SSF56784">
    <property type="entry name" value="HAD-like"/>
    <property type="match status" value="1"/>
</dbReference>
<reference evidence="1 2" key="1">
    <citation type="journal article" date="2020" name="Int. J. Syst. Evol. Microbiol.">
        <title>Description of Erysipelothrix piscisicarius sp. nov., an emergent fish pathogen, and assessment of virulence using a tiger barb (Puntigrus tetrazona) infection model.</title>
        <authorList>
            <person name="Pomaranski E.K."/>
            <person name="Griffin M.J."/>
            <person name="Camus A.C."/>
            <person name="Armwood A.R."/>
            <person name="Shelley J."/>
            <person name="Waldbieser G.C."/>
            <person name="LaFrentz B.R."/>
            <person name="Garcia J.C."/>
            <person name="Yanong R."/>
            <person name="Soto E."/>
        </authorList>
    </citation>
    <scope>NUCLEOTIDE SEQUENCE [LARGE SCALE GENOMIC DNA]</scope>
    <source>
        <strain evidence="1 2">15TAL0474</strain>
    </source>
</reference>
<dbReference type="Gene3D" id="3.30.1240.10">
    <property type="match status" value="1"/>
</dbReference>
<dbReference type="NCBIfam" id="TIGR01484">
    <property type="entry name" value="HAD-SF-IIB"/>
    <property type="match status" value="1"/>
</dbReference>
<dbReference type="AlphaFoldDB" id="A0A3S8RMR8"/>
<dbReference type="PROSITE" id="PS01229">
    <property type="entry name" value="COF_2"/>
    <property type="match status" value="1"/>
</dbReference>
<keyword evidence="2" id="KW-1185">Reference proteome</keyword>
<dbReference type="RefSeq" id="WP_125164366.1">
    <property type="nucleotide sequence ID" value="NZ_CP034234.1"/>
</dbReference>
<dbReference type="InterPro" id="IPR036412">
    <property type="entry name" value="HAD-like_sf"/>
</dbReference>
<sequence length="256" mass="28534">MKNNEIFYFDVDGTLLDNTTHTVPQSTLDALYLLKEKGYLVALCTGRSLLGIHEAGVDNIFPWDGYVLSNGSLILDSEQRVISEIYFEPEFIHDLIAVNKGPLLLEGARNTLTSEANKRLLDSLKHFGIPAAYPVVPYQNEKIYNLISYDIDTLSKDDYNRLIGDKNTAFDQLGNLEVIPSQGGKYNGLRTLNQHLNVTRYVGFGDGDNDVDFLKNANYSVALGNACDTAKEVADFITHDVDQDGIMYALKYHGVL</sequence>
<dbReference type="Gene3D" id="3.40.50.1000">
    <property type="entry name" value="HAD superfamily/HAD-like"/>
    <property type="match status" value="1"/>
</dbReference>
<accession>A0A3S8RMR8</accession>
<dbReference type="EMBL" id="CP034234">
    <property type="protein sequence ID" value="AZK44187.1"/>
    <property type="molecule type" value="Genomic_DNA"/>
</dbReference>
<evidence type="ECO:0000313" key="2">
    <source>
        <dbReference type="Proteomes" id="UP000278804"/>
    </source>
</evidence>
<dbReference type="KEGG" id="eri:EEI45_04995"/>
<evidence type="ECO:0000313" key="1">
    <source>
        <dbReference type="EMBL" id="AZK44187.1"/>
    </source>
</evidence>
<dbReference type="Pfam" id="PF08282">
    <property type="entry name" value="Hydrolase_3"/>
    <property type="match status" value="1"/>
</dbReference>
<proteinExistence type="predicted"/>
<dbReference type="GO" id="GO:0000287">
    <property type="term" value="F:magnesium ion binding"/>
    <property type="evidence" value="ECO:0007669"/>
    <property type="project" value="TreeGrafter"/>
</dbReference>
<organism evidence="1 2">
    <name type="scientific">Erysipelothrix piscisicarius</name>
    <dbReference type="NCBI Taxonomy" id="2485784"/>
    <lineage>
        <taxon>Bacteria</taxon>
        <taxon>Bacillati</taxon>
        <taxon>Bacillota</taxon>
        <taxon>Erysipelotrichia</taxon>
        <taxon>Erysipelotrichales</taxon>
        <taxon>Erysipelotrichaceae</taxon>
        <taxon>Erysipelothrix</taxon>
    </lineage>
</organism>
<name>A0A3S8RMR8_9FIRM</name>
<dbReference type="PANTHER" id="PTHR10000:SF25">
    <property type="entry name" value="PHOSPHATASE YKRA-RELATED"/>
    <property type="match status" value="1"/>
</dbReference>
<dbReference type="PANTHER" id="PTHR10000">
    <property type="entry name" value="PHOSPHOSERINE PHOSPHATASE"/>
    <property type="match status" value="1"/>
</dbReference>
<dbReference type="InterPro" id="IPR023214">
    <property type="entry name" value="HAD_sf"/>
</dbReference>
<dbReference type="GO" id="GO:0005829">
    <property type="term" value="C:cytosol"/>
    <property type="evidence" value="ECO:0007669"/>
    <property type="project" value="TreeGrafter"/>
</dbReference>
<dbReference type="InterPro" id="IPR006379">
    <property type="entry name" value="HAD-SF_hydro_IIB"/>
</dbReference>
<dbReference type="Proteomes" id="UP000278804">
    <property type="component" value="Chromosome"/>
</dbReference>
<gene>
    <name evidence="1" type="ORF">EEI45_04995</name>
</gene>
<dbReference type="GO" id="GO:0016791">
    <property type="term" value="F:phosphatase activity"/>
    <property type="evidence" value="ECO:0007669"/>
    <property type="project" value="TreeGrafter"/>
</dbReference>
<protein>
    <submittedName>
        <fullName evidence="1">HAD-IIB family hydrolase</fullName>
    </submittedName>
</protein>
<keyword evidence="1" id="KW-0378">Hydrolase</keyword>